<dbReference type="AlphaFoldDB" id="A0A072TEY2"/>
<protein>
    <submittedName>
        <fullName evidence="1 2">Uncharacterized protein</fullName>
    </submittedName>
</protein>
<evidence type="ECO:0000313" key="1">
    <source>
        <dbReference type="EMBL" id="KEH15781.1"/>
    </source>
</evidence>
<evidence type="ECO:0000313" key="3">
    <source>
        <dbReference type="Proteomes" id="UP000002051"/>
    </source>
</evidence>
<reference evidence="2" key="3">
    <citation type="submission" date="2015-06" db="UniProtKB">
        <authorList>
            <consortium name="EnsemblPlants"/>
        </authorList>
    </citation>
    <scope>IDENTIFICATION</scope>
    <source>
        <strain evidence="2">cv. Jemalong A17</strain>
    </source>
</reference>
<dbReference type="EnsemblPlants" id="KEH15781">
    <property type="protein sequence ID" value="KEH15781"/>
    <property type="gene ID" value="MTR_0557s0010"/>
</dbReference>
<reference evidence="1 3" key="1">
    <citation type="journal article" date="2011" name="Nature">
        <title>The Medicago genome provides insight into the evolution of rhizobial symbioses.</title>
        <authorList>
            <person name="Young N.D."/>
            <person name="Debelle F."/>
            <person name="Oldroyd G.E."/>
            <person name="Geurts R."/>
            <person name="Cannon S.B."/>
            <person name="Udvardi M.K."/>
            <person name="Benedito V.A."/>
            <person name="Mayer K.F."/>
            <person name="Gouzy J."/>
            <person name="Schoof H."/>
            <person name="Van de Peer Y."/>
            <person name="Proost S."/>
            <person name="Cook D.R."/>
            <person name="Meyers B.C."/>
            <person name="Spannagl M."/>
            <person name="Cheung F."/>
            <person name="De Mita S."/>
            <person name="Krishnakumar V."/>
            <person name="Gundlach H."/>
            <person name="Zhou S."/>
            <person name="Mudge J."/>
            <person name="Bharti A.K."/>
            <person name="Murray J.D."/>
            <person name="Naoumkina M.A."/>
            <person name="Rosen B."/>
            <person name="Silverstein K.A."/>
            <person name="Tang H."/>
            <person name="Rombauts S."/>
            <person name="Zhao P.X."/>
            <person name="Zhou P."/>
            <person name="Barbe V."/>
            <person name="Bardou P."/>
            <person name="Bechner M."/>
            <person name="Bellec A."/>
            <person name="Berger A."/>
            <person name="Berges H."/>
            <person name="Bidwell S."/>
            <person name="Bisseling T."/>
            <person name="Choisne N."/>
            <person name="Couloux A."/>
            <person name="Denny R."/>
            <person name="Deshpande S."/>
            <person name="Dai X."/>
            <person name="Doyle J.J."/>
            <person name="Dudez A.M."/>
            <person name="Farmer A.D."/>
            <person name="Fouteau S."/>
            <person name="Franken C."/>
            <person name="Gibelin C."/>
            <person name="Gish J."/>
            <person name="Goldstein S."/>
            <person name="Gonzalez A.J."/>
            <person name="Green P.J."/>
            <person name="Hallab A."/>
            <person name="Hartog M."/>
            <person name="Hua A."/>
            <person name="Humphray S.J."/>
            <person name="Jeong D.H."/>
            <person name="Jing Y."/>
            <person name="Jocker A."/>
            <person name="Kenton S.M."/>
            <person name="Kim D.J."/>
            <person name="Klee K."/>
            <person name="Lai H."/>
            <person name="Lang C."/>
            <person name="Lin S."/>
            <person name="Macmil S.L."/>
            <person name="Magdelenat G."/>
            <person name="Matthews L."/>
            <person name="McCorrison J."/>
            <person name="Monaghan E.L."/>
            <person name="Mun J.H."/>
            <person name="Najar F.Z."/>
            <person name="Nicholson C."/>
            <person name="Noirot C."/>
            <person name="O'Bleness M."/>
            <person name="Paule C.R."/>
            <person name="Poulain J."/>
            <person name="Prion F."/>
            <person name="Qin B."/>
            <person name="Qu C."/>
            <person name="Retzel E.F."/>
            <person name="Riddle C."/>
            <person name="Sallet E."/>
            <person name="Samain S."/>
            <person name="Samson N."/>
            <person name="Sanders I."/>
            <person name="Saurat O."/>
            <person name="Scarpelli C."/>
            <person name="Schiex T."/>
            <person name="Segurens B."/>
            <person name="Severin A.J."/>
            <person name="Sherrier D.J."/>
            <person name="Shi R."/>
            <person name="Sims S."/>
            <person name="Singer S.R."/>
            <person name="Sinharoy S."/>
            <person name="Sterck L."/>
            <person name="Viollet A."/>
            <person name="Wang B.B."/>
            <person name="Wang K."/>
            <person name="Wang M."/>
            <person name="Wang X."/>
            <person name="Warfsmann J."/>
            <person name="Weissenbach J."/>
            <person name="White D.D."/>
            <person name="White J.D."/>
            <person name="Wiley G.B."/>
            <person name="Wincker P."/>
            <person name="Xing Y."/>
            <person name="Yang L."/>
            <person name="Yao Z."/>
            <person name="Ying F."/>
            <person name="Zhai J."/>
            <person name="Zhou L."/>
            <person name="Zuber A."/>
            <person name="Denarie J."/>
            <person name="Dixon R.A."/>
            <person name="May G.D."/>
            <person name="Schwartz D.C."/>
            <person name="Rogers J."/>
            <person name="Quetier F."/>
            <person name="Town C.D."/>
            <person name="Roe B.A."/>
        </authorList>
    </citation>
    <scope>NUCLEOTIDE SEQUENCE [LARGE SCALE GENOMIC DNA]</scope>
    <source>
        <strain evidence="1">A17</strain>
        <strain evidence="2 3">cv. Jemalong A17</strain>
    </source>
</reference>
<sequence>MVNLRVLCNLLNDLEKLEGGLGVVYNTINTQNQNEPCKMGLNLILKVNLKDEGTQTYLYIQQPETCTM</sequence>
<dbReference type="Proteomes" id="UP000002051">
    <property type="component" value="Unassembled WGS sequence"/>
</dbReference>
<dbReference type="EMBL" id="KL403282">
    <property type="protein sequence ID" value="KEH15781.1"/>
    <property type="molecule type" value="Genomic_DNA"/>
</dbReference>
<proteinExistence type="predicted"/>
<evidence type="ECO:0000313" key="2">
    <source>
        <dbReference type="EnsemblPlants" id="KEH15781"/>
    </source>
</evidence>
<keyword evidence="3" id="KW-1185">Reference proteome</keyword>
<dbReference type="HOGENOM" id="CLU_2797863_0_0_1"/>
<reference evidence="1 3" key="2">
    <citation type="journal article" date="2014" name="BMC Genomics">
        <title>An improved genome release (version Mt4.0) for the model legume Medicago truncatula.</title>
        <authorList>
            <person name="Tang H."/>
            <person name="Krishnakumar V."/>
            <person name="Bidwell S."/>
            <person name="Rosen B."/>
            <person name="Chan A."/>
            <person name="Zhou S."/>
            <person name="Gentzbittel L."/>
            <person name="Childs K.L."/>
            <person name="Yandell M."/>
            <person name="Gundlach H."/>
            <person name="Mayer K.F."/>
            <person name="Schwartz D.C."/>
            <person name="Town C.D."/>
        </authorList>
    </citation>
    <scope>GENOME REANNOTATION</scope>
    <source>
        <strain evidence="1">A17</strain>
        <strain evidence="2 3">cv. Jemalong A17</strain>
    </source>
</reference>
<name>A0A072TEY2_MEDTR</name>
<accession>A0A072TEY2</accession>
<organism evidence="1 3">
    <name type="scientific">Medicago truncatula</name>
    <name type="common">Barrel medic</name>
    <name type="synonym">Medicago tribuloides</name>
    <dbReference type="NCBI Taxonomy" id="3880"/>
    <lineage>
        <taxon>Eukaryota</taxon>
        <taxon>Viridiplantae</taxon>
        <taxon>Streptophyta</taxon>
        <taxon>Embryophyta</taxon>
        <taxon>Tracheophyta</taxon>
        <taxon>Spermatophyta</taxon>
        <taxon>Magnoliopsida</taxon>
        <taxon>eudicotyledons</taxon>
        <taxon>Gunneridae</taxon>
        <taxon>Pentapetalae</taxon>
        <taxon>rosids</taxon>
        <taxon>fabids</taxon>
        <taxon>Fabales</taxon>
        <taxon>Fabaceae</taxon>
        <taxon>Papilionoideae</taxon>
        <taxon>50 kb inversion clade</taxon>
        <taxon>NPAAA clade</taxon>
        <taxon>Hologalegina</taxon>
        <taxon>IRL clade</taxon>
        <taxon>Trifolieae</taxon>
        <taxon>Medicago</taxon>
    </lineage>
</organism>
<gene>
    <name evidence="1" type="ORF">MTR_0557s0010</name>
</gene>